<keyword evidence="2" id="KW-0813">Transport</keyword>
<accession>A0A1Y2N7Z5</accession>
<evidence type="ECO:0000256" key="3">
    <source>
        <dbReference type="ARBA" id="ARBA00022729"/>
    </source>
</evidence>
<keyword evidence="4" id="KW-0408">Iron</keyword>
<feature type="signal peptide" evidence="5">
    <location>
        <begin position="1"/>
        <end position="29"/>
    </location>
</feature>
<evidence type="ECO:0000256" key="2">
    <source>
        <dbReference type="ARBA" id="ARBA00022496"/>
    </source>
</evidence>
<evidence type="ECO:0000256" key="4">
    <source>
        <dbReference type="PIRSR" id="PIRSR002825-1"/>
    </source>
</evidence>
<dbReference type="EMBL" id="MIGB01000003">
    <property type="protein sequence ID" value="OSY43309.1"/>
    <property type="molecule type" value="Genomic_DNA"/>
</dbReference>
<organism evidence="6 7">
    <name type="scientific">Pseudonocardia autotrophica</name>
    <name type="common">Amycolata autotrophica</name>
    <name type="synonym">Nocardia autotrophica</name>
    <dbReference type="NCBI Taxonomy" id="2074"/>
    <lineage>
        <taxon>Bacteria</taxon>
        <taxon>Bacillati</taxon>
        <taxon>Actinomycetota</taxon>
        <taxon>Actinomycetes</taxon>
        <taxon>Pseudonocardiales</taxon>
        <taxon>Pseudonocardiaceae</taxon>
        <taxon>Pseudonocardia</taxon>
    </lineage>
</organism>
<proteinExistence type="inferred from homology"/>
<dbReference type="PROSITE" id="PS51257">
    <property type="entry name" value="PROKAR_LIPOPROTEIN"/>
    <property type="match status" value="1"/>
</dbReference>
<evidence type="ECO:0000313" key="7">
    <source>
        <dbReference type="Proteomes" id="UP000194360"/>
    </source>
</evidence>
<gene>
    <name evidence="6" type="primary">fbpA_2</name>
    <name evidence="6" type="ORF">BG845_00914</name>
</gene>
<evidence type="ECO:0000256" key="5">
    <source>
        <dbReference type="SAM" id="SignalP"/>
    </source>
</evidence>
<keyword evidence="3 5" id="KW-0732">Signal</keyword>
<comment type="caution">
    <text evidence="6">The sequence shown here is derived from an EMBL/GenBank/DDBJ whole genome shotgun (WGS) entry which is preliminary data.</text>
</comment>
<sequence>MQITERPTSRHWRLLATGAAAALALTACAGAPAGDDAAQADGTTAGQAAPITVYSGRSESRVQELLEQFENESGIPLDVRYGDTAELVAQVLEEGEAGPADVFFAQDAGALGALSEAGRLIPLDDSVHEGVVDGYVADDGSWTATSARARVIAYDSQALTPEELPQSLDDLLDPRWEGRIGFPPGNSSWNTFVTAVRLDRGDDGARQWLADFDAQNPERFNNNHGVIDGIENGQVQIGLVNHYYIYSKMEELGEENLRTRNHHVGGDPLGLVNVAGAGVMDTADDPARAQELVAFLTSEVAQQYFVDTSGEYAVRSGITSTVYDMPDITELEQPDIDLADLRTLEQTLEMLQEAGMS</sequence>
<evidence type="ECO:0000256" key="1">
    <source>
        <dbReference type="ARBA" id="ARBA00008520"/>
    </source>
</evidence>
<keyword evidence="4" id="KW-0479">Metal-binding</keyword>
<comment type="similarity">
    <text evidence="1">Belongs to the bacterial solute-binding protein 1 family.</text>
</comment>
<dbReference type="AlphaFoldDB" id="A0A1Y2N7Z5"/>
<dbReference type="STRING" id="2074.BG845_00914"/>
<reference evidence="6 7" key="1">
    <citation type="submission" date="2016-09" db="EMBL/GenBank/DDBJ databases">
        <title>Pseudonocardia autotrophica DSM535, a candidate organism with high potential of specific P450 cytochromes.</title>
        <authorList>
            <person name="Grumaz C."/>
            <person name="Vainshtein Y."/>
            <person name="Kirstahler P."/>
            <person name="Sohn K."/>
        </authorList>
    </citation>
    <scope>NUCLEOTIDE SEQUENCE [LARGE SCALE GENOMIC DNA]</scope>
    <source>
        <strain evidence="6 7">DSM 535</strain>
    </source>
</reference>
<dbReference type="Proteomes" id="UP000194360">
    <property type="component" value="Unassembled WGS sequence"/>
</dbReference>
<dbReference type="Gene3D" id="3.40.190.10">
    <property type="entry name" value="Periplasmic binding protein-like II"/>
    <property type="match status" value="2"/>
</dbReference>
<feature type="binding site" evidence="4">
    <location>
        <position position="243"/>
    </location>
    <ligand>
        <name>Fe cation</name>
        <dbReference type="ChEBI" id="CHEBI:24875"/>
    </ligand>
</feature>
<dbReference type="PANTHER" id="PTHR30006:SF15">
    <property type="entry name" value="IRON-UTILIZATION PERIPLASMIC PROTEIN"/>
    <property type="match status" value="1"/>
</dbReference>
<dbReference type="PROSITE" id="PS51318">
    <property type="entry name" value="TAT"/>
    <property type="match status" value="1"/>
</dbReference>
<feature type="chain" id="PRO_5038420454" evidence="5">
    <location>
        <begin position="30"/>
        <end position="357"/>
    </location>
</feature>
<dbReference type="InterPro" id="IPR006311">
    <property type="entry name" value="TAT_signal"/>
</dbReference>
<dbReference type="PANTHER" id="PTHR30006">
    <property type="entry name" value="THIAMINE-BINDING PERIPLASMIC PROTEIN-RELATED"/>
    <property type="match status" value="1"/>
</dbReference>
<dbReference type="InterPro" id="IPR026045">
    <property type="entry name" value="Ferric-bd"/>
</dbReference>
<keyword evidence="7" id="KW-1185">Reference proteome</keyword>
<evidence type="ECO:0000313" key="6">
    <source>
        <dbReference type="EMBL" id="OSY43309.1"/>
    </source>
</evidence>
<keyword evidence="2" id="KW-0410">Iron transport</keyword>
<dbReference type="PIRSF" id="PIRSF002825">
    <property type="entry name" value="CfbpA"/>
    <property type="match status" value="1"/>
</dbReference>
<name>A0A1Y2N7Z5_PSEAH</name>
<dbReference type="RefSeq" id="WP_085911209.1">
    <property type="nucleotide sequence ID" value="NZ_AP018920.1"/>
</dbReference>
<keyword evidence="2" id="KW-0406">Ion transport</keyword>
<dbReference type="Pfam" id="PF13343">
    <property type="entry name" value="SBP_bac_6"/>
    <property type="match status" value="1"/>
</dbReference>
<dbReference type="SUPFAM" id="SSF53850">
    <property type="entry name" value="Periplasmic binding protein-like II"/>
    <property type="match status" value="1"/>
</dbReference>
<dbReference type="GO" id="GO:0030288">
    <property type="term" value="C:outer membrane-bounded periplasmic space"/>
    <property type="evidence" value="ECO:0007669"/>
    <property type="project" value="TreeGrafter"/>
</dbReference>
<dbReference type="GO" id="GO:0046872">
    <property type="term" value="F:metal ion binding"/>
    <property type="evidence" value="ECO:0007669"/>
    <property type="project" value="UniProtKB-KW"/>
</dbReference>
<feature type="binding site" evidence="4">
    <location>
        <position position="244"/>
    </location>
    <ligand>
        <name>Fe cation</name>
        <dbReference type="ChEBI" id="CHEBI:24875"/>
    </ligand>
</feature>
<dbReference type="GO" id="GO:0006826">
    <property type="term" value="P:iron ion transport"/>
    <property type="evidence" value="ECO:0007669"/>
    <property type="project" value="UniProtKB-KW"/>
</dbReference>
<dbReference type="OrthoDB" id="9769567at2"/>
<protein>
    <submittedName>
        <fullName evidence="6">Iron-utilization periplasmic protein</fullName>
    </submittedName>
</protein>